<proteinExistence type="predicted"/>
<reference evidence="1 2" key="1">
    <citation type="submission" date="2024-02" db="EMBL/GenBank/DDBJ databases">
        <title>Seven novel Bacillus-like species.</title>
        <authorList>
            <person name="Liu G."/>
        </authorList>
    </citation>
    <scope>NUCLEOTIDE SEQUENCE [LARGE SCALE GENOMIC DNA]</scope>
    <source>
        <strain evidence="1 2">FJAT-52054</strain>
    </source>
</reference>
<gene>
    <name evidence="1" type="ORF">WCV65_03780</name>
</gene>
<dbReference type="EMBL" id="CP147407">
    <property type="protein sequence ID" value="WXB97634.1"/>
    <property type="molecule type" value="Genomic_DNA"/>
</dbReference>
<dbReference type="Proteomes" id="UP001377337">
    <property type="component" value="Chromosome"/>
</dbReference>
<accession>A0ABZ2NJT1</accession>
<organism evidence="1 2">
    <name type="scientific">Metabacillus sediminis</name>
    <dbReference type="NCBI Taxonomy" id="3117746"/>
    <lineage>
        <taxon>Bacteria</taxon>
        <taxon>Bacillati</taxon>
        <taxon>Bacillota</taxon>
        <taxon>Bacilli</taxon>
        <taxon>Bacillales</taxon>
        <taxon>Bacillaceae</taxon>
        <taxon>Metabacillus</taxon>
    </lineage>
</organism>
<evidence type="ECO:0000313" key="2">
    <source>
        <dbReference type="Proteomes" id="UP001377337"/>
    </source>
</evidence>
<sequence length="155" mass="17906">MVGIKENQKPRVLILADMDAAFQEDGAYVIRCPSRQIWDGYGSFIRGVLILVYKLKIDQIEVIWTDGKSGLEQWKELMRKHGISEECLNDSNYLLKYLHGLDPSRWFGEQSALEDVRDTVTLLQQHPLLPKNIMVKGYLLMKERKQLISLKELSG</sequence>
<evidence type="ECO:0000313" key="1">
    <source>
        <dbReference type="EMBL" id="WXB97634.1"/>
    </source>
</evidence>
<dbReference type="InterPro" id="IPR036874">
    <property type="entry name" value="Carbonic_anhydrase_sf"/>
</dbReference>
<dbReference type="RefSeq" id="WP_338780205.1">
    <property type="nucleotide sequence ID" value="NZ_CP147407.1"/>
</dbReference>
<keyword evidence="2" id="KW-1185">Reference proteome</keyword>
<protein>
    <submittedName>
        <fullName evidence="1">Uncharacterized protein</fullName>
    </submittedName>
</protein>
<name>A0ABZ2NJT1_9BACI</name>
<dbReference type="SUPFAM" id="SSF53056">
    <property type="entry name" value="beta-carbonic anhydrase, cab"/>
    <property type="match status" value="1"/>
</dbReference>